<feature type="transmembrane region" description="Helical" evidence="5">
    <location>
        <begin position="39"/>
        <end position="58"/>
    </location>
</feature>
<comment type="subcellular location">
    <subcellularLocation>
        <location evidence="1">Membrane</location>
        <topology evidence="1">Multi-pass membrane protein</topology>
    </subcellularLocation>
</comment>
<gene>
    <name evidence="7" type="ORF">L3049_18445</name>
</gene>
<organism evidence="7 8">
    <name type="scientific">Paralabilibaculum antarcticum</name>
    <dbReference type="NCBI Taxonomy" id="2912572"/>
    <lineage>
        <taxon>Bacteria</taxon>
        <taxon>Pseudomonadati</taxon>
        <taxon>Bacteroidota</taxon>
        <taxon>Bacteroidia</taxon>
        <taxon>Marinilabiliales</taxon>
        <taxon>Marinifilaceae</taxon>
        <taxon>Paralabilibaculum</taxon>
    </lineage>
</organism>
<keyword evidence="4 5" id="KW-0472">Membrane</keyword>
<evidence type="ECO:0000256" key="4">
    <source>
        <dbReference type="ARBA" id="ARBA00023136"/>
    </source>
</evidence>
<comment type="caution">
    <text evidence="7">The sequence shown here is derived from an EMBL/GenBank/DDBJ whole genome shotgun (WGS) entry which is preliminary data.</text>
</comment>
<dbReference type="InterPro" id="IPR010432">
    <property type="entry name" value="RDD"/>
</dbReference>
<protein>
    <submittedName>
        <fullName evidence="7">RDD family protein</fullName>
    </submittedName>
</protein>
<evidence type="ECO:0000256" key="3">
    <source>
        <dbReference type="ARBA" id="ARBA00022989"/>
    </source>
</evidence>
<dbReference type="Proteomes" id="UP001528920">
    <property type="component" value="Unassembled WGS sequence"/>
</dbReference>
<keyword evidence="3 5" id="KW-1133">Transmembrane helix</keyword>
<keyword evidence="8" id="KW-1185">Reference proteome</keyword>
<sequence>MKLPKILFVNLFTKSYLKQADSFPMTIFNFRLRSMIADLWFCLAVAMPFILISMIALFTTQTFIKLELNYSILNLLVFPIIWMAILFIILNKDIACGMSAGKRTFGFKIVDSQTKQKASQLQCMLRNVTMMLWPLEVLMALINPKRRIGDFIAKTEVIETETREIDSLVNDLNSIDQLSSKVILISLLITLGLTSISFIGTI</sequence>
<evidence type="ECO:0000313" key="7">
    <source>
        <dbReference type="EMBL" id="MDE5419973.1"/>
    </source>
</evidence>
<dbReference type="Pfam" id="PF06271">
    <property type="entry name" value="RDD"/>
    <property type="match status" value="1"/>
</dbReference>
<reference evidence="7 8" key="1">
    <citation type="submission" date="2022-01" db="EMBL/GenBank/DDBJ databases">
        <title>Labilibaculum sp. nov, a marine bacterium isolated from Antarctica.</title>
        <authorList>
            <person name="Dai W."/>
        </authorList>
    </citation>
    <scope>NUCLEOTIDE SEQUENCE [LARGE SCALE GENOMIC DNA]</scope>
    <source>
        <strain evidence="7 8">DW002</strain>
    </source>
</reference>
<feature type="domain" description="RDD" evidence="6">
    <location>
        <begin position="31"/>
        <end position="152"/>
    </location>
</feature>
<feature type="transmembrane region" description="Helical" evidence="5">
    <location>
        <begin position="182"/>
        <end position="200"/>
    </location>
</feature>
<evidence type="ECO:0000256" key="1">
    <source>
        <dbReference type="ARBA" id="ARBA00004141"/>
    </source>
</evidence>
<evidence type="ECO:0000256" key="5">
    <source>
        <dbReference type="SAM" id="Phobius"/>
    </source>
</evidence>
<evidence type="ECO:0000313" key="8">
    <source>
        <dbReference type="Proteomes" id="UP001528920"/>
    </source>
</evidence>
<accession>A0ABT5VX26</accession>
<dbReference type="EMBL" id="JAKJSC010000007">
    <property type="protein sequence ID" value="MDE5419973.1"/>
    <property type="molecule type" value="Genomic_DNA"/>
</dbReference>
<dbReference type="RefSeq" id="WP_275111304.1">
    <property type="nucleotide sequence ID" value="NZ_JAKJSC010000007.1"/>
</dbReference>
<feature type="transmembrane region" description="Helical" evidence="5">
    <location>
        <begin position="70"/>
        <end position="90"/>
    </location>
</feature>
<evidence type="ECO:0000256" key="2">
    <source>
        <dbReference type="ARBA" id="ARBA00022692"/>
    </source>
</evidence>
<proteinExistence type="predicted"/>
<keyword evidence="2 5" id="KW-0812">Transmembrane</keyword>
<evidence type="ECO:0000259" key="6">
    <source>
        <dbReference type="Pfam" id="PF06271"/>
    </source>
</evidence>
<name>A0ABT5VX26_9BACT</name>